<dbReference type="CDD" id="cd07377">
    <property type="entry name" value="WHTH_GntR"/>
    <property type="match status" value="1"/>
</dbReference>
<evidence type="ECO:0000259" key="4">
    <source>
        <dbReference type="PROSITE" id="PS50949"/>
    </source>
</evidence>
<keyword evidence="6" id="KW-1185">Reference proteome</keyword>
<accession>A0A2T0UWB6</accession>
<dbReference type="SUPFAM" id="SSF64288">
    <property type="entry name" value="Chorismate lyase-like"/>
    <property type="match status" value="1"/>
</dbReference>
<dbReference type="GO" id="GO:0003677">
    <property type="term" value="F:DNA binding"/>
    <property type="evidence" value="ECO:0007669"/>
    <property type="project" value="UniProtKB-KW"/>
</dbReference>
<dbReference type="Gene3D" id="3.40.1410.10">
    <property type="entry name" value="Chorismate lyase-like"/>
    <property type="match status" value="1"/>
</dbReference>
<dbReference type="InterPro" id="IPR050679">
    <property type="entry name" value="Bact_HTH_transcr_reg"/>
</dbReference>
<dbReference type="PANTHER" id="PTHR44846">
    <property type="entry name" value="MANNOSYL-D-GLYCERATE TRANSPORT/METABOLISM SYSTEM REPRESSOR MNGR-RELATED"/>
    <property type="match status" value="1"/>
</dbReference>
<dbReference type="SMART" id="SM00345">
    <property type="entry name" value="HTH_GNTR"/>
    <property type="match status" value="1"/>
</dbReference>
<keyword evidence="2" id="KW-0238">DNA-binding</keyword>
<reference evidence="5 6" key="1">
    <citation type="submission" date="2018-03" db="EMBL/GenBank/DDBJ databases">
        <title>Genomic Encyclopedia of Type Strains, Phase III (KMG-III): the genomes of soil and plant-associated and newly described type strains.</title>
        <authorList>
            <person name="Whitman W."/>
        </authorList>
    </citation>
    <scope>NUCLEOTIDE SEQUENCE [LARGE SCALE GENOMIC DNA]</scope>
    <source>
        <strain evidence="5 6">CGMCC 4.7067</strain>
    </source>
</reference>
<dbReference type="SUPFAM" id="SSF46785">
    <property type="entry name" value="Winged helix' DNA-binding domain"/>
    <property type="match status" value="1"/>
</dbReference>
<dbReference type="SMART" id="SM00866">
    <property type="entry name" value="UTRA"/>
    <property type="match status" value="1"/>
</dbReference>
<proteinExistence type="predicted"/>
<dbReference type="InterPro" id="IPR036390">
    <property type="entry name" value="WH_DNA-bd_sf"/>
</dbReference>
<comment type="caution">
    <text evidence="5">The sequence shown here is derived from an EMBL/GenBank/DDBJ whole genome shotgun (WGS) entry which is preliminary data.</text>
</comment>
<dbReference type="PROSITE" id="PS50949">
    <property type="entry name" value="HTH_GNTR"/>
    <property type="match status" value="1"/>
</dbReference>
<evidence type="ECO:0000313" key="6">
    <source>
        <dbReference type="Proteomes" id="UP000238176"/>
    </source>
</evidence>
<dbReference type="Proteomes" id="UP000238176">
    <property type="component" value="Unassembled WGS sequence"/>
</dbReference>
<dbReference type="InterPro" id="IPR036388">
    <property type="entry name" value="WH-like_DNA-bd_sf"/>
</dbReference>
<dbReference type="GO" id="GO:0003700">
    <property type="term" value="F:DNA-binding transcription factor activity"/>
    <property type="evidence" value="ECO:0007669"/>
    <property type="project" value="InterPro"/>
</dbReference>
<evidence type="ECO:0000256" key="2">
    <source>
        <dbReference type="ARBA" id="ARBA00023125"/>
    </source>
</evidence>
<dbReference type="Pfam" id="PF07702">
    <property type="entry name" value="UTRA"/>
    <property type="match status" value="1"/>
</dbReference>
<dbReference type="EMBL" id="PVTJ01000001">
    <property type="protein sequence ID" value="PRY62225.1"/>
    <property type="molecule type" value="Genomic_DNA"/>
</dbReference>
<dbReference type="PRINTS" id="PR00035">
    <property type="entry name" value="HTHGNTR"/>
</dbReference>
<gene>
    <name evidence="5" type="ORF">B0I28_101552</name>
</gene>
<keyword evidence="1" id="KW-0805">Transcription regulation</keyword>
<dbReference type="InterPro" id="IPR000524">
    <property type="entry name" value="Tscrpt_reg_HTH_GntR"/>
</dbReference>
<dbReference type="OrthoDB" id="3210131at2"/>
<sequence>MTAGSGAAARPPKKSTIVAESLRTAILSGRYRDGQLLPGEQDLAQRYDVSRGTIRKVLAQLAEESLINTRTGVGSFVSFGGKALDQALGWGRALAGAELATTVLRAEIVADPDLAVGVGAASSRFLALDRVRALPDGTPVSLERSRVPATGVLADVPRDGLVDDSLTETLRRAGLTPASGEQWVSVAALDLDDAALLQRAAGTLFLHSTRLVRDARGEFVEKVVSWLDPDHFRVHISFGDRA</sequence>
<dbReference type="InterPro" id="IPR011663">
    <property type="entry name" value="UTRA"/>
</dbReference>
<protein>
    <submittedName>
        <fullName evidence="5">GntR family transcriptional regulator</fullName>
    </submittedName>
</protein>
<dbReference type="Gene3D" id="1.10.10.10">
    <property type="entry name" value="Winged helix-like DNA-binding domain superfamily/Winged helix DNA-binding domain"/>
    <property type="match status" value="1"/>
</dbReference>
<organism evidence="5 6">
    <name type="scientific">Glycomyces artemisiae</name>
    <dbReference type="NCBI Taxonomy" id="1076443"/>
    <lineage>
        <taxon>Bacteria</taxon>
        <taxon>Bacillati</taxon>
        <taxon>Actinomycetota</taxon>
        <taxon>Actinomycetes</taxon>
        <taxon>Glycomycetales</taxon>
        <taxon>Glycomycetaceae</taxon>
        <taxon>Glycomyces</taxon>
    </lineage>
</organism>
<name>A0A2T0UWB6_9ACTN</name>
<evidence type="ECO:0000256" key="1">
    <source>
        <dbReference type="ARBA" id="ARBA00023015"/>
    </source>
</evidence>
<dbReference type="AlphaFoldDB" id="A0A2T0UWB6"/>
<dbReference type="Pfam" id="PF00392">
    <property type="entry name" value="GntR"/>
    <property type="match status" value="1"/>
</dbReference>
<dbReference type="InterPro" id="IPR028978">
    <property type="entry name" value="Chorismate_lyase_/UTRA_dom_sf"/>
</dbReference>
<feature type="domain" description="HTH gntR-type" evidence="4">
    <location>
        <begin position="12"/>
        <end position="80"/>
    </location>
</feature>
<evidence type="ECO:0000313" key="5">
    <source>
        <dbReference type="EMBL" id="PRY62225.1"/>
    </source>
</evidence>
<dbReference type="GO" id="GO:0045892">
    <property type="term" value="P:negative regulation of DNA-templated transcription"/>
    <property type="evidence" value="ECO:0007669"/>
    <property type="project" value="TreeGrafter"/>
</dbReference>
<keyword evidence="3" id="KW-0804">Transcription</keyword>
<evidence type="ECO:0000256" key="3">
    <source>
        <dbReference type="ARBA" id="ARBA00023163"/>
    </source>
</evidence>
<dbReference type="RefSeq" id="WP_106362261.1">
    <property type="nucleotide sequence ID" value="NZ_PVTJ01000001.1"/>
</dbReference>
<dbReference type="PANTHER" id="PTHR44846:SF17">
    <property type="entry name" value="GNTR-FAMILY TRANSCRIPTIONAL REGULATOR"/>
    <property type="match status" value="1"/>
</dbReference>